<reference evidence="3 4" key="1">
    <citation type="submission" date="2020-01" db="EMBL/GenBank/DDBJ databases">
        <title>Aspergillus terreus IFO 6365 whole genome shotgun sequence.</title>
        <authorList>
            <person name="Kanamasa S."/>
            <person name="Takahashi H."/>
        </authorList>
    </citation>
    <scope>NUCLEOTIDE SEQUENCE [LARGE SCALE GENOMIC DNA]</scope>
    <source>
        <strain evidence="3 4">IFO 6365</strain>
    </source>
</reference>
<organism evidence="3 4">
    <name type="scientific">Aspergillus terreus</name>
    <dbReference type="NCBI Taxonomy" id="33178"/>
    <lineage>
        <taxon>Eukaryota</taxon>
        <taxon>Fungi</taxon>
        <taxon>Dikarya</taxon>
        <taxon>Ascomycota</taxon>
        <taxon>Pezizomycotina</taxon>
        <taxon>Eurotiomycetes</taxon>
        <taxon>Eurotiomycetidae</taxon>
        <taxon>Eurotiales</taxon>
        <taxon>Aspergillaceae</taxon>
        <taxon>Aspergillus</taxon>
        <taxon>Aspergillus subgen. Circumdati</taxon>
    </lineage>
</organism>
<sequence length="215" mass="23068">MKMSAAVAGLLASGALAHVGMGGTEEGKNMLPAAQPMDTVERGGMKTDGDNINVSGRVDSDLGDFHKRDDIDPVKVDAGAGVDADADVNVKGHVKRDEIDPVKVDADAGVDADADVKGHAKRDRLRWAKRDRKAKTGVARREMPVPGSQQNGQGRNRENDPETESDCSGSDTDCERRGKGHRGRRSLRRRAKMAKKAVEDGNESRDSSEGELEII</sequence>
<evidence type="ECO:0000256" key="2">
    <source>
        <dbReference type="SAM" id="SignalP"/>
    </source>
</evidence>
<evidence type="ECO:0000313" key="4">
    <source>
        <dbReference type="Proteomes" id="UP000452235"/>
    </source>
</evidence>
<feature type="compositionally biased region" description="Basic residues" evidence="1">
    <location>
        <begin position="178"/>
        <end position="195"/>
    </location>
</feature>
<evidence type="ECO:0000313" key="3">
    <source>
        <dbReference type="EMBL" id="GFF13127.1"/>
    </source>
</evidence>
<feature type="chain" id="PRO_5043344036" evidence="2">
    <location>
        <begin position="18"/>
        <end position="215"/>
    </location>
</feature>
<dbReference type="VEuPathDB" id="FungiDB:ATEG_02139"/>
<feature type="region of interest" description="Disordered" evidence="1">
    <location>
        <begin position="106"/>
        <end position="215"/>
    </location>
</feature>
<feature type="compositionally biased region" description="Basic and acidic residues" evidence="1">
    <location>
        <begin position="39"/>
        <end position="49"/>
    </location>
</feature>
<feature type="region of interest" description="Disordered" evidence="1">
    <location>
        <begin position="39"/>
        <end position="69"/>
    </location>
</feature>
<name>A0A5M3YVU6_ASPTE</name>
<keyword evidence="4" id="KW-1185">Reference proteome</keyword>
<feature type="compositionally biased region" description="Basic and acidic residues" evidence="1">
    <location>
        <begin position="58"/>
        <end position="69"/>
    </location>
</feature>
<dbReference type="OrthoDB" id="10469535at2759"/>
<dbReference type="AlphaFoldDB" id="A0A5M3YVU6"/>
<proteinExistence type="predicted"/>
<accession>A0A5M3YVU6</accession>
<gene>
    <name evidence="3" type="ORF">ATEIFO6365_0002023700</name>
</gene>
<evidence type="ECO:0000256" key="1">
    <source>
        <dbReference type="SAM" id="MobiDB-lite"/>
    </source>
</evidence>
<feature type="signal peptide" evidence="2">
    <location>
        <begin position="1"/>
        <end position="17"/>
    </location>
</feature>
<feature type="compositionally biased region" description="Basic and acidic residues" evidence="1">
    <location>
        <begin position="196"/>
        <end position="208"/>
    </location>
</feature>
<comment type="caution">
    <text evidence="3">The sequence shown here is derived from an EMBL/GenBank/DDBJ whole genome shotgun (WGS) entry which is preliminary data.</text>
</comment>
<keyword evidence="2" id="KW-0732">Signal</keyword>
<dbReference type="Proteomes" id="UP000452235">
    <property type="component" value="Unassembled WGS sequence"/>
</dbReference>
<protein>
    <submittedName>
        <fullName evidence="3">Uncharacterized protein</fullName>
    </submittedName>
</protein>
<dbReference type="EMBL" id="BLJY01000002">
    <property type="protein sequence ID" value="GFF13127.1"/>
    <property type="molecule type" value="Genomic_DNA"/>
</dbReference>
<feature type="compositionally biased region" description="Basic residues" evidence="1">
    <location>
        <begin position="119"/>
        <end position="135"/>
    </location>
</feature>